<sequence length="308" mass="32627">MRVFLTGATGFVGSHVLKELLAAGHQVIGLTRSDAGERWLAEAGASPYRGTLEDAGSLARGAQRADAVIHTAFDHDFSRYLDNCAKDARVIGALAEVLKGSTRPLIITSATGIGARGAGQSAVEDVVDWSHALPRIASERAGAEAADKGVSVAVVRLPQVHDTERQGLISPLIDVSRAKGVSAYVGDGSNRWPAVHIDDAARLYRLALDHHQAGARYHAVAEEGISLRRISETIGAGLGVPVVALTAREAAAHFAWLAPFMTMDMLASSAWTRSRLDWTPAGPDLITDLKAMNYRSPREASEPVGQSA</sequence>
<accession>A0A418VJC1</accession>
<dbReference type="SUPFAM" id="SSF51735">
    <property type="entry name" value="NAD(P)-binding Rossmann-fold domains"/>
    <property type="match status" value="1"/>
</dbReference>
<proteinExistence type="predicted"/>
<comment type="caution">
    <text evidence="2">The sequence shown here is derived from an EMBL/GenBank/DDBJ whole genome shotgun (WGS) entry which is preliminary data.</text>
</comment>
<protein>
    <submittedName>
        <fullName evidence="2">SDR family oxidoreductase</fullName>
    </submittedName>
</protein>
<dbReference type="Pfam" id="PF01370">
    <property type="entry name" value="Epimerase"/>
    <property type="match status" value="1"/>
</dbReference>
<dbReference type="InterPro" id="IPR051783">
    <property type="entry name" value="NAD(P)-dependent_oxidoreduct"/>
</dbReference>
<dbReference type="CDD" id="cd05262">
    <property type="entry name" value="SDR_a7"/>
    <property type="match status" value="1"/>
</dbReference>
<dbReference type="EMBL" id="QYYD01000005">
    <property type="protein sequence ID" value="RJF76218.1"/>
    <property type="molecule type" value="Genomic_DNA"/>
</dbReference>
<dbReference type="Proteomes" id="UP000285523">
    <property type="component" value="Unassembled WGS sequence"/>
</dbReference>
<dbReference type="AlphaFoldDB" id="A0A418VJC1"/>
<dbReference type="GO" id="GO:0004029">
    <property type="term" value="F:aldehyde dehydrogenase (NAD+) activity"/>
    <property type="evidence" value="ECO:0007669"/>
    <property type="project" value="TreeGrafter"/>
</dbReference>
<evidence type="ECO:0000313" key="2">
    <source>
        <dbReference type="EMBL" id="RJF76218.1"/>
    </source>
</evidence>
<dbReference type="InterPro" id="IPR001509">
    <property type="entry name" value="Epimerase_deHydtase"/>
</dbReference>
<evidence type="ECO:0000259" key="1">
    <source>
        <dbReference type="Pfam" id="PF01370"/>
    </source>
</evidence>
<dbReference type="Gene3D" id="3.40.50.720">
    <property type="entry name" value="NAD(P)-binding Rossmann-like Domain"/>
    <property type="match status" value="1"/>
</dbReference>
<dbReference type="PANTHER" id="PTHR48079:SF6">
    <property type="entry name" value="NAD(P)-BINDING DOMAIN-CONTAINING PROTEIN-RELATED"/>
    <property type="match status" value="1"/>
</dbReference>
<gene>
    <name evidence="2" type="ORF">D4Q52_06225</name>
</gene>
<feature type="domain" description="NAD-dependent epimerase/dehydratase" evidence="1">
    <location>
        <begin position="3"/>
        <end position="218"/>
    </location>
</feature>
<reference evidence="2 3" key="1">
    <citation type="submission" date="2018-09" db="EMBL/GenBank/DDBJ databases">
        <title>Draft genome sequence of Rhodopseudomonas palustris 2.1.18.</title>
        <authorList>
            <person name="Robertson S.L."/>
            <person name="Meyer T.E."/>
            <person name="Kyndt J.A."/>
        </authorList>
    </citation>
    <scope>NUCLEOTIDE SEQUENCE [LARGE SCALE GENOMIC DNA]</scope>
    <source>
        <strain evidence="2 3">2.1.18</strain>
    </source>
</reference>
<dbReference type="InterPro" id="IPR036291">
    <property type="entry name" value="NAD(P)-bd_dom_sf"/>
</dbReference>
<name>A0A418VJC1_RHOPL</name>
<organism evidence="2 3">
    <name type="scientific">Rhodopseudomonas palustris</name>
    <dbReference type="NCBI Taxonomy" id="1076"/>
    <lineage>
        <taxon>Bacteria</taxon>
        <taxon>Pseudomonadati</taxon>
        <taxon>Pseudomonadota</taxon>
        <taxon>Alphaproteobacteria</taxon>
        <taxon>Hyphomicrobiales</taxon>
        <taxon>Nitrobacteraceae</taxon>
        <taxon>Rhodopseudomonas</taxon>
    </lineage>
</organism>
<evidence type="ECO:0000313" key="3">
    <source>
        <dbReference type="Proteomes" id="UP000285523"/>
    </source>
</evidence>
<dbReference type="GO" id="GO:0005737">
    <property type="term" value="C:cytoplasm"/>
    <property type="evidence" value="ECO:0007669"/>
    <property type="project" value="TreeGrafter"/>
</dbReference>
<dbReference type="PANTHER" id="PTHR48079">
    <property type="entry name" value="PROTEIN YEEZ"/>
    <property type="match status" value="1"/>
</dbReference>
<dbReference type="OrthoDB" id="9787292at2"/>
<dbReference type="RefSeq" id="WP_119855691.1">
    <property type="nucleotide sequence ID" value="NZ_QYYD01000005.1"/>
</dbReference>